<dbReference type="AlphaFoldDB" id="A0AA86VQI4"/>
<feature type="transmembrane region" description="Helical" evidence="6">
    <location>
        <begin position="72"/>
        <end position="95"/>
    </location>
</feature>
<dbReference type="InterPro" id="IPR000620">
    <property type="entry name" value="EamA_dom"/>
</dbReference>
<reference evidence="9" key="1">
    <citation type="submission" date="2023-10" db="EMBL/GenBank/DDBJ databases">
        <authorList>
            <person name="Domelevo Entfellner J.-B."/>
        </authorList>
    </citation>
    <scope>NUCLEOTIDE SEQUENCE</scope>
</reference>
<keyword evidence="10" id="KW-1185">Reference proteome</keyword>
<evidence type="ECO:0000256" key="6">
    <source>
        <dbReference type="RuleBase" id="RU363077"/>
    </source>
</evidence>
<dbReference type="PANTHER" id="PTHR31218">
    <property type="entry name" value="WAT1-RELATED PROTEIN"/>
    <property type="match status" value="1"/>
</dbReference>
<name>A0AA86VQI4_9FABA</name>
<feature type="region of interest" description="Disordered" evidence="7">
    <location>
        <begin position="294"/>
        <end position="321"/>
    </location>
</feature>
<dbReference type="EMBL" id="OY731406">
    <property type="protein sequence ID" value="CAJ1974211.1"/>
    <property type="molecule type" value="Genomic_DNA"/>
</dbReference>
<organism evidence="9 10">
    <name type="scientific">Sphenostylis stenocarpa</name>
    <dbReference type="NCBI Taxonomy" id="92480"/>
    <lineage>
        <taxon>Eukaryota</taxon>
        <taxon>Viridiplantae</taxon>
        <taxon>Streptophyta</taxon>
        <taxon>Embryophyta</taxon>
        <taxon>Tracheophyta</taxon>
        <taxon>Spermatophyta</taxon>
        <taxon>Magnoliopsida</taxon>
        <taxon>eudicotyledons</taxon>
        <taxon>Gunneridae</taxon>
        <taxon>Pentapetalae</taxon>
        <taxon>rosids</taxon>
        <taxon>fabids</taxon>
        <taxon>Fabales</taxon>
        <taxon>Fabaceae</taxon>
        <taxon>Papilionoideae</taxon>
        <taxon>50 kb inversion clade</taxon>
        <taxon>NPAAA clade</taxon>
        <taxon>indigoferoid/millettioid clade</taxon>
        <taxon>Phaseoleae</taxon>
        <taxon>Sphenostylis</taxon>
    </lineage>
</organism>
<evidence type="ECO:0000313" key="9">
    <source>
        <dbReference type="EMBL" id="CAJ1974211.1"/>
    </source>
</evidence>
<evidence type="ECO:0000256" key="1">
    <source>
        <dbReference type="ARBA" id="ARBA00004141"/>
    </source>
</evidence>
<evidence type="ECO:0000256" key="7">
    <source>
        <dbReference type="SAM" id="MobiDB-lite"/>
    </source>
</evidence>
<feature type="transmembrane region" description="Helical" evidence="6">
    <location>
        <begin position="38"/>
        <end position="60"/>
    </location>
</feature>
<evidence type="ECO:0000256" key="3">
    <source>
        <dbReference type="ARBA" id="ARBA00022692"/>
    </source>
</evidence>
<evidence type="ECO:0000256" key="4">
    <source>
        <dbReference type="ARBA" id="ARBA00022989"/>
    </source>
</evidence>
<protein>
    <recommendedName>
        <fullName evidence="6">WAT1-related protein</fullName>
    </recommendedName>
</protein>
<dbReference type="Pfam" id="PF00892">
    <property type="entry name" value="EamA"/>
    <property type="match status" value="2"/>
</dbReference>
<feature type="transmembrane region" description="Helical" evidence="6">
    <location>
        <begin position="243"/>
        <end position="264"/>
    </location>
</feature>
<dbReference type="GO" id="GO:0022857">
    <property type="term" value="F:transmembrane transporter activity"/>
    <property type="evidence" value="ECO:0007669"/>
    <property type="project" value="InterPro"/>
</dbReference>
<comment type="subcellular location">
    <subcellularLocation>
        <location evidence="1 6">Membrane</location>
        <topology evidence="1 6">Multi-pass membrane protein</topology>
    </subcellularLocation>
</comment>
<keyword evidence="3 6" id="KW-0812">Transmembrane</keyword>
<dbReference type="GO" id="GO:0016020">
    <property type="term" value="C:membrane"/>
    <property type="evidence" value="ECO:0007669"/>
    <property type="project" value="UniProtKB-SubCell"/>
</dbReference>
<feature type="transmembrane region" description="Helical" evidence="6">
    <location>
        <begin position="101"/>
        <end position="123"/>
    </location>
</feature>
<dbReference type="Gramene" id="rna-AYBTSS11_LOCUS26283">
    <property type="protein sequence ID" value="CAJ1974211.1"/>
    <property type="gene ID" value="gene-AYBTSS11_LOCUS26283"/>
</dbReference>
<proteinExistence type="inferred from homology"/>
<keyword evidence="5 6" id="KW-0472">Membrane</keyword>
<dbReference type="InterPro" id="IPR030184">
    <property type="entry name" value="WAT1-related"/>
</dbReference>
<feature type="transmembrane region" description="Helical" evidence="6">
    <location>
        <begin position="270"/>
        <end position="288"/>
    </location>
</feature>
<feature type="transmembrane region" description="Helical" evidence="6">
    <location>
        <begin position="135"/>
        <end position="153"/>
    </location>
</feature>
<gene>
    <name evidence="9" type="ORF">AYBTSS11_LOCUS26283</name>
</gene>
<dbReference type="SUPFAM" id="SSF103481">
    <property type="entry name" value="Multidrug resistance efflux transporter EmrE"/>
    <property type="match status" value="2"/>
</dbReference>
<sequence length="401" mass="44268">MVAWFTNARPYLMLLAVQFGSAGMFIFAMDAIKKGMSHYVFIVYRNSIASITLAPFAFVLERKVRPKMTLRIFSEIMALAFFEIILDQCFALLGMKFTSASFLSAVMNSAPSVTFVMAVILRLEHMKMKEVASQAKLIGTIVTFGGTLLMALYKGPVLSVMRSSTSHAGQPQNVNSPTANHWILGTCALQSSVVAAIAERHHPHAWALGWDTRLFAPAYAGIVTSGVQYYIQGMVIKSMGPVIVTAFNPLRMIIITTLACIILSEQLYLGSVVGAIVVVLGLYLVVWGKSKECQRRMPPSPAKDNFPEEQQLPITAPRNDGNNNKVRSVLIVSTDLTSDRLIHASVLYSHSWKNMNKPNTKEKGECLKANCLTPEAVQKASSRNMNVCFGKWVRENHRSGN</sequence>
<evidence type="ECO:0000313" key="10">
    <source>
        <dbReference type="Proteomes" id="UP001189624"/>
    </source>
</evidence>
<evidence type="ECO:0000256" key="2">
    <source>
        <dbReference type="ARBA" id="ARBA00007635"/>
    </source>
</evidence>
<dbReference type="InterPro" id="IPR037185">
    <property type="entry name" value="EmrE-like"/>
</dbReference>
<dbReference type="Proteomes" id="UP001189624">
    <property type="component" value="Chromosome 9"/>
</dbReference>
<evidence type="ECO:0000259" key="8">
    <source>
        <dbReference type="Pfam" id="PF00892"/>
    </source>
</evidence>
<feature type="domain" description="EamA" evidence="8">
    <location>
        <begin position="172"/>
        <end position="286"/>
    </location>
</feature>
<accession>A0AA86VQI4</accession>
<feature type="domain" description="EamA" evidence="8">
    <location>
        <begin position="11"/>
        <end position="150"/>
    </location>
</feature>
<evidence type="ECO:0000256" key="5">
    <source>
        <dbReference type="ARBA" id="ARBA00023136"/>
    </source>
</evidence>
<comment type="similarity">
    <text evidence="2 6">Belongs to the drug/metabolite transporter (DMT) superfamily. Plant drug/metabolite exporter (P-DME) (TC 2.A.7.4) family.</text>
</comment>
<feature type="transmembrane region" description="Helical" evidence="6">
    <location>
        <begin position="12"/>
        <end position="32"/>
    </location>
</feature>
<keyword evidence="4 6" id="KW-1133">Transmembrane helix</keyword>